<protein>
    <submittedName>
        <fullName evidence="3">Os04g0670100 protein</fullName>
    </submittedName>
</protein>
<evidence type="ECO:0000313" key="4">
    <source>
        <dbReference type="Proteomes" id="UP000059680"/>
    </source>
</evidence>
<dbReference type="OMA" id="DHQRGPE"/>
<dbReference type="InParanoid" id="A0A0P0WG82"/>
<feature type="region of interest" description="Disordered" evidence="1">
    <location>
        <begin position="281"/>
        <end position="429"/>
    </location>
</feature>
<feature type="chain" id="PRO_5006056716" evidence="2">
    <location>
        <begin position="31"/>
        <end position="469"/>
    </location>
</feature>
<feature type="region of interest" description="Disordered" evidence="1">
    <location>
        <begin position="98"/>
        <end position="134"/>
    </location>
</feature>
<feature type="compositionally biased region" description="Pro residues" evidence="1">
    <location>
        <begin position="238"/>
        <end position="248"/>
    </location>
</feature>
<evidence type="ECO:0000256" key="2">
    <source>
        <dbReference type="SAM" id="SignalP"/>
    </source>
</evidence>
<reference evidence="3 4" key="3">
    <citation type="journal article" date="2013" name="Rice">
        <title>Improvement of the Oryza sativa Nipponbare reference genome using next generation sequence and optical map data.</title>
        <authorList>
            <person name="Kawahara Y."/>
            <person name="de la Bastide M."/>
            <person name="Hamilton J.P."/>
            <person name="Kanamori H."/>
            <person name="McCombie W.R."/>
            <person name="Ouyang S."/>
            <person name="Schwartz D.C."/>
            <person name="Tanaka T."/>
            <person name="Wu J."/>
            <person name="Zhou S."/>
            <person name="Childs K.L."/>
            <person name="Davidson R.M."/>
            <person name="Lin H."/>
            <person name="Quesada-Ocampo L."/>
            <person name="Vaillancourt B."/>
            <person name="Sakai H."/>
            <person name="Lee S.S."/>
            <person name="Kim J."/>
            <person name="Numa H."/>
            <person name="Itoh T."/>
            <person name="Buell C.R."/>
            <person name="Matsumoto T."/>
        </authorList>
    </citation>
    <scope>NUCLEOTIDE SEQUENCE [LARGE SCALE GENOMIC DNA]</scope>
    <source>
        <strain evidence="4">cv. Nipponbare</strain>
    </source>
</reference>
<feature type="signal peptide" evidence="2">
    <location>
        <begin position="1"/>
        <end position="30"/>
    </location>
</feature>
<keyword evidence="2" id="KW-0732">Signal</keyword>
<organism evidence="3 4">
    <name type="scientific">Oryza sativa subsp. japonica</name>
    <name type="common">Rice</name>
    <dbReference type="NCBI Taxonomy" id="39947"/>
    <lineage>
        <taxon>Eukaryota</taxon>
        <taxon>Viridiplantae</taxon>
        <taxon>Streptophyta</taxon>
        <taxon>Embryophyta</taxon>
        <taxon>Tracheophyta</taxon>
        <taxon>Spermatophyta</taxon>
        <taxon>Magnoliopsida</taxon>
        <taxon>Liliopsida</taxon>
        <taxon>Poales</taxon>
        <taxon>Poaceae</taxon>
        <taxon>BOP clade</taxon>
        <taxon>Oryzoideae</taxon>
        <taxon>Oryzeae</taxon>
        <taxon>Oryzinae</taxon>
        <taxon>Oryza</taxon>
        <taxon>Oryza sativa</taxon>
    </lineage>
</organism>
<evidence type="ECO:0000313" key="3">
    <source>
        <dbReference type="EMBL" id="BAS91550.1"/>
    </source>
</evidence>
<feature type="compositionally biased region" description="Basic residues" evidence="1">
    <location>
        <begin position="336"/>
        <end position="349"/>
    </location>
</feature>
<reference evidence="3 4" key="2">
    <citation type="journal article" date="2013" name="Plant Cell Physiol.">
        <title>Rice Annotation Project Database (RAP-DB): an integrative and interactive database for rice genomics.</title>
        <authorList>
            <person name="Sakai H."/>
            <person name="Lee S.S."/>
            <person name="Tanaka T."/>
            <person name="Numa H."/>
            <person name="Kim J."/>
            <person name="Kawahara Y."/>
            <person name="Wakimoto H."/>
            <person name="Yang C.C."/>
            <person name="Iwamoto M."/>
            <person name="Abe T."/>
            <person name="Yamada Y."/>
            <person name="Muto A."/>
            <person name="Inokuchi H."/>
            <person name="Ikemura T."/>
            <person name="Matsumoto T."/>
            <person name="Sasaki T."/>
            <person name="Itoh T."/>
        </authorList>
    </citation>
    <scope>NUCLEOTIDE SEQUENCE [LARGE SCALE GENOMIC DNA]</scope>
    <source>
        <strain evidence="4">cv. Nipponbare</strain>
    </source>
</reference>
<gene>
    <name evidence="3" type="ordered locus">Os04g0670100</name>
    <name evidence="3" type="ORF">OSNPB_040670100</name>
</gene>
<evidence type="ECO:0000256" key="1">
    <source>
        <dbReference type="SAM" id="MobiDB-lite"/>
    </source>
</evidence>
<proteinExistence type="predicted"/>
<dbReference type="EMBL" id="AP014960">
    <property type="protein sequence ID" value="BAS91550.1"/>
    <property type="molecule type" value="Genomic_DNA"/>
</dbReference>
<feature type="compositionally biased region" description="Basic and acidic residues" evidence="1">
    <location>
        <begin position="115"/>
        <end position="127"/>
    </location>
</feature>
<dbReference type="Proteomes" id="UP000059680">
    <property type="component" value="Chromosome 4"/>
</dbReference>
<dbReference type="AlphaFoldDB" id="A0A0P0WG82"/>
<feature type="region of interest" description="Disordered" evidence="1">
    <location>
        <begin position="228"/>
        <end position="265"/>
    </location>
</feature>
<reference evidence="4" key="1">
    <citation type="journal article" date="2005" name="Nature">
        <title>The map-based sequence of the rice genome.</title>
        <authorList>
            <consortium name="International rice genome sequencing project (IRGSP)"/>
            <person name="Matsumoto T."/>
            <person name="Wu J."/>
            <person name="Kanamori H."/>
            <person name="Katayose Y."/>
            <person name="Fujisawa M."/>
            <person name="Namiki N."/>
            <person name="Mizuno H."/>
            <person name="Yamamoto K."/>
            <person name="Antonio B.A."/>
            <person name="Baba T."/>
            <person name="Sakata K."/>
            <person name="Nagamura Y."/>
            <person name="Aoki H."/>
            <person name="Arikawa K."/>
            <person name="Arita K."/>
            <person name="Bito T."/>
            <person name="Chiden Y."/>
            <person name="Fujitsuka N."/>
            <person name="Fukunaka R."/>
            <person name="Hamada M."/>
            <person name="Harada C."/>
            <person name="Hayashi A."/>
            <person name="Hijishita S."/>
            <person name="Honda M."/>
            <person name="Hosokawa S."/>
            <person name="Ichikawa Y."/>
            <person name="Idonuma A."/>
            <person name="Iijima M."/>
            <person name="Ikeda M."/>
            <person name="Ikeno M."/>
            <person name="Ito K."/>
            <person name="Ito S."/>
            <person name="Ito T."/>
            <person name="Ito Y."/>
            <person name="Ito Y."/>
            <person name="Iwabuchi A."/>
            <person name="Kamiya K."/>
            <person name="Karasawa W."/>
            <person name="Kurita K."/>
            <person name="Katagiri S."/>
            <person name="Kikuta A."/>
            <person name="Kobayashi H."/>
            <person name="Kobayashi N."/>
            <person name="Machita K."/>
            <person name="Maehara T."/>
            <person name="Masukawa M."/>
            <person name="Mizubayashi T."/>
            <person name="Mukai Y."/>
            <person name="Nagasaki H."/>
            <person name="Nagata Y."/>
            <person name="Naito S."/>
            <person name="Nakashima M."/>
            <person name="Nakama Y."/>
            <person name="Nakamichi Y."/>
            <person name="Nakamura M."/>
            <person name="Meguro A."/>
            <person name="Negishi M."/>
            <person name="Ohta I."/>
            <person name="Ohta T."/>
            <person name="Okamoto M."/>
            <person name="Ono N."/>
            <person name="Saji S."/>
            <person name="Sakaguchi M."/>
            <person name="Sakai K."/>
            <person name="Shibata M."/>
            <person name="Shimokawa T."/>
            <person name="Song J."/>
            <person name="Takazaki Y."/>
            <person name="Terasawa K."/>
            <person name="Tsugane M."/>
            <person name="Tsuji K."/>
            <person name="Ueda S."/>
            <person name="Waki K."/>
            <person name="Yamagata H."/>
            <person name="Yamamoto M."/>
            <person name="Yamamoto S."/>
            <person name="Yamane H."/>
            <person name="Yoshiki S."/>
            <person name="Yoshihara R."/>
            <person name="Yukawa K."/>
            <person name="Zhong H."/>
            <person name="Yano M."/>
            <person name="Yuan Q."/>
            <person name="Ouyang S."/>
            <person name="Liu J."/>
            <person name="Jones K.M."/>
            <person name="Gansberger K."/>
            <person name="Moffat K."/>
            <person name="Hill J."/>
            <person name="Bera J."/>
            <person name="Fadrosh D."/>
            <person name="Jin S."/>
            <person name="Johri S."/>
            <person name="Kim M."/>
            <person name="Overton L."/>
            <person name="Reardon M."/>
            <person name="Tsitrin T."/>
            <person name="Vuong H."/>
            <person name="Weaver B."/>
            <person name="Ciecko A."/>
            <person name="Tallon L."/>
            <person name="Jackson J."/>
            <person name="Pai G."/>
            <person name="Aken S.V."/>
            <person name="Utterback T."/>
            <person name="Reidmuller S."/>
            <person name="Feldblyum T."/>
            <person name="Hsiao J."/>
            <person name="Zismann V."/>
            <person name="Iobst S."/>
            <person name="de Vazeille A.R."/>
            <person name="Buell C.R."/>
            <person name="Ying K."/>
            <person name="Li Y."/>
            <person name="Lu T."/>
            <person name="Huang Y."/>
            <person name="Zhao Q."/>
            <person name="Feng Q."/>
            <person name="Zhang L."/>
            <person name="Zhu J."/>
            <person name="Weng Q."/>
            <person name="Mu J."/>
            <person name="Lu Y."/>
            <person name="Fan D."/>
            <person name="Liu Y."/>
            <person name="Guan J."/>
            <person name="Zhang Y."/>
            <person name="Yu S."/>
            <person name="Liu X."/>
            <person name="Zhang Y."/>
            <person name="Hong G."/>
            <person name="Han B."/>
            <person name="Choisne N."/>
            <person name="Demange N."/>
            <person name="Orjeda G."/>
            <person name="Samain S."/>
            <person name="Cattolico L."/>
            <person name="Pelletier E."/>
            <person name="Couloux A."/>
            <person name="Segurens B."/>
            <person name="Wincker P."/>
            <person name="D'Hont A."/>
            <person name="Scarpelli C."/>
            <person name="Weissenbach J."/>
            <person name="Salanoubat M."/>
            <person name="Quetier F."/>
            <person name="Yu Y."/>
            <person name="Kim H.R."/>
            <person name="Rambo T."/>
            <person name="Currie J."/>
            <person name="Collura K."/>
            <person name="Luo M."/>
            <person name="Yang T."/>
            <person name="Ammiraju J.S.S."/>
            <person name="Engler F."/>
            <person name="Soderlund C."/>
            <person name="Wing R.A."/>
            <person name="Palmer L.E."/>
            <person name="de la Bastide M."/>
            <person name="Spiegel L."/>
            <person name="Nascimento L."/>
            <person name="Zutavern T."/>
            <person name="O'Shaughnessy A."/>
            <person name="Dike S."/>
            <person name="Dedhia N."/>
            <person name="Preston R."/>
            <person name="Balija V."/>
            <person name="McCombie W.R."/>
            <person name="Chow T."/>
            <person name="Chen H."/>
            <person name="Chung M."/>
            <person name="Chen C."/>
            <person name="Shaw J."/>
            <person name="Wu H."/>
            <person name="Hsiao K."/>
            <person name="Chao Y."/>
            <person name="Chu M."/>
            <person name="Cheng C."/>
            <person name="Hour A."/>
            <person name="Lee P."/>
            <person name="Lin S."/>
            <person name="Lin Y."/>
            <person name="Liou J."/>
            <person name="Liu S."/>
            <person name="Hsing Y."/>
            <person name="Raghuvanshi S."/>
            <person name="Mohanty A."/>
            <person name="Bharti A.K."/>
            <person name="Gaur A."/>
            <person name="Gupta V."/>
            <person name="Kumar D."/>
            <person name="Ravi V."/>
            <person name="Vij S."/>
            <person name="Kapur A."/>
            <person name="Khurana P."/>
            <person name="Khurana P."/>
            <person name="Khurana J.P."/>
            <person name="Tyagi A.K."/>
            <person name="Gaikwad K."/>
            <person name="Singh A."/>
            <person name="Dalal V."/>
            <person name="Srivastava S."/>
            <person name="Dixit A."/>
            <person name="Pal A.K."/>
            <person name="Ghazi I.A."/>
            <person name="Yadav M."/>
            <person name="Pandit A."/>
            <person name="Bhargava A."/>
            <person name="Sureshbabu K."/>
            <person name="Batra K."/>
            <person name="Sharma T.R."/>
            <person name="Mohapatra T."/>
            <person name="Singh N.K."/>
            <person name="Messing J."/>
            <person name="Nelson A.B."/>
            <person name="Fuks G."/>
            <person name="Kavchok S."/>
            <person name="Keizer G."/>
            <person name="Linton E."/>
            <person name="Llaca V."/>
            <person name="Song R."/>
            <person name="Tanyolac B."/>
            <person name="Young S."/>
            <person name="Ho-Il K."/>
            <person name="Hahn J.H."/>
            <person name="Sangsakoo G."/>
            <person name="Vanavichit A."/>
            <person name="de Mattos Luiz.A.T."/>
            <person name="Zimmer P.D."/>
            <person name="Malone G."/>
            <person name="Dellagostin O."/>
            <person name="de Oliveira A.C."/>
            <person name="Bevan M."/>
            <person name="Bancroft I."/>
            <person name="Minx P."/>
            <person name="Cordum H."/>
            <person name="Wilson R."/>
            <person name="Cheng Z."/>
            <person name="Jin W."/>
            <person name="Jiang J."/>
            <person name="Leong S.A."/>
            <person name="Iwama H."/>
            <person name="Gojobori T."/>
            <person name="Itoh T."/>
            <person name="Niimura Y."/>
            <person name="Fujii Y."/>
            <person name="Habara T."/>
            <person name="Sakai H."/>
            <person name="Sato Y."/>
            <person name="Wilson G."/>
            <person name="Kumar K."/>
            <person name="McCouch S."/>
            <person name="Juretic N."/>
            <person name="Hoen D."/>
            <person name="Wright S."/>
            <person name="Bruskiewich R."/>
            <person name="Bureau T."/>
            <person name="Miyao A."/>
            <person name="Hirochika H."/>
            <person name="Nishikawa T."/>
            <person name="Kadowaki K."/>
            <person name="Sugiura M."/>
            <person name="Burr B."/>
            <person name="Sasaki T."/>
        </authorList>
    </citation>
    <scope>NUCLEOTIDE SEQUENCE [LARGE SCALE GENOMIC DNA]</scope>
    <source>
        <strain evidence="4">cv. Nipponbare</strain>
    </source>
</reference>
<feature type="compositionally biased region" description="Basic residues" evidence="1">
    <location>
        <begin position="165"/>
        <end position="190"/>
    </location>
</feature>
<dbReference type="Gramene" id="Os04t0670100-00">
    <property type="protein sequence ID" value="Os04t0670100-00"/>
    <property type="gene ID" value="Os04g0670100"/>
</dbReference>
<dbReference type="PaxDb" id="39947-A0A0P0WG82"/>
<feature type="compositionally biased region" description="Low complexity" evidence="1">
    <location>
        <begin position="388"/>
        <end position="398"/>
    </location>
</feature>
<accession>A0A0P0WG82</accession>
<feature type="compositionally biased region" description="Basic residues" evidence="1">
    <location>
        <begin position="250"/>
        <end position="265"/>
    </location>
</feature>
<name>A0A0P0WG82_ORYSJ</name>
<feature type="region of interest" description="Disordered" evidence="1">
    <location>
        <begin position="155"/>
        <end position="199"/>
    </location>
</feature>
<dbReference type="STRING" id="39947.A0A0P0WG82"/>
<sequence length="469" mass="50875">MAAASGHNARLLALALALLLAALHLHGVVCDPSHTHFAMVSRNAPSWRPDRGGQGKVSAPSLDTCGCGPAPAPADPLKAASLDKCGCPPAAGAVAGGLPEREPAGAVPGDPGVQGDHHQRPARRDGVVGRPQPLRQLLRRRHVQGLLLRAPAGAAGCNDAEGQHHAHHRVHRLQRLRPRRAQPLRLRRRVPGPSALPRQLQQLLRRGPRPHRPPVLLRARPLQQQLLRRVPGHRRPARPPPLPRPPLQPLRRHGAAAGVRPHRRRALPQQQRLLRQHPGQLREHHGGVPGGGQQPVHRPDPALHLQHVGEPLRGALPQQPPLGMPPLRDRIGGGAHRVRRRRQRHHRTHPALPRLPGARRGAQPRREPAVRPHPRRALRAGQDREAAEPLPLRQLLPLRRPPPLPRARPEQGARRAPQLHPQLPPPAAGARVRPLLRRPAAALPLRAAHPLRPAGLQAAGGGVAFGCGS</sequence>
<keyword evidence="4" id="KW-1185">Reference proteome</keyword>